<dbReference type="EMBL" id="JBHSIU010000041">
    <property type="protein sequence ID" value="MFC5002637.1"/>
    <property type="molecule type" value="Genomic_DNA"/>
</dbReference>
<protein>
    <recommendedName>
        <fullName evidence="3">IS6 family transposase</fullName>
    </recommendedName>
</protein>
<evidence type="ECO:0000313" key="1">
    <source>
        <dbReference type="EMBL" id="MFC5002637.1"/>
    </source>
</evidence>
<sequence>MKLSTPRRPWLPPKSAFAGFRFPPEVIVVAVRWYLRFNELAHAI</sequence>
<keyword evidence="2" id="KW-1185">Reference proteome</keyword>
<organism evidence="1 2">
    <name type="scientific">Dactylosporangium cerinum</name>
    <dbReference type="NCBI Taxonomy" id="1434730"/>
    <lineage>
        <taxon>Bacteria</taxon>
        <taxon>Bacillati</taxon>
        <taxon>Actinomycetota</taxon>
        <taxon>Actinomycetes</taxon>
        <taxon>Micromonosporales</taxon>
        <taxon>Micromonosporaceae</taxon>
        <taxon>Dactylosporangium</taxon>
    </lineage>
</organism>
<accession>A0ABV9W1V6</accession>
<dbReference type="Proteomes" id="UP001595912">
    <property type="component" value="Unassembled WGS sequence"/>
</dbReference>
<comment type="caution">
    <text evidence="1">The sequence shown here is derived from an EMBL/GenBank/DDBJ whole genome shotgun (WGS) entry which is preliminary data.</text>
</comment>
<dbReference type="RefSeq" id="WP_380120951.1">
    <property type="nucleotide sequence ID" value="NZ_JBHSIU010000041.1"/>
</dbReference>
<evidence type="ECO:0008006" key="3">
    <source>
        <dbReference type="Google" id="ProtNLM"/>
    </source>
</evidence>
<reference evidence="2" key="1">
    <citation type="journal article" date="2019" name="Int. J. Syst. Evol. Microbiol.">
        <title>The Global Catalogue of Microorganisms (GCM) 10K type strain sequencing project: providing services to taxonomists for standard genome sequencing and annotation.</title>
        <authorList>
            <consortium name="The Broad Institute Genomics Platform"/>
            <consortium name="The Broad Institute Genome Sequencing Center for Infectious Disease"/>
            <person name="Wu L."/>
            <person name="Ma J."/>
        </authorList>
    </citation>
    <scope>NUCLEOTIDE SEQUENCE [LARGE SCALE GENOMIC DNA]</scope>
    <source>
        <strain evidence="2">CGMCC 4.7152</strain>
    </source>
</reference>
<proteinExistence type="predicted"/>
<gene>
    <name evidence="1" type="ORF">ACFPIJ_33005</name>
</gene>
<evidence type="ECO:0000313" key="2">
    <source>
        <dbReference type="Proteomes" id="UP001595912"/>
    </source>
</evidence>
<name>A0ABV9W1V6_9ACTN</name>